<dbReference type="Pfam" id="PF01510">
    <property type="entry name" value="Amidase_2"/>
    <property type="match status" value="1"/>
</dbReference>
<evidence type="ECO:0000313" key="6">
    <source>
        <dbReference type="EMBL" id="NSX53194.1"/>
    </source>
</evidence>
<dbReference type="InterPro" id="IPR002502">
    <property type="entry name" value="Amidase_domain"/>
</dbReference>
<dbReference type="Proteomes" id="UP000777935">
    <property type="component" value="Unassembled WGS sequence"/>
</dbReference>
<evidence type="ECO:0000256" key="2">
    <source>
        <dbReference type="ARBA" id="ARBA00011901"/>
    </source>
</evidence>
<evidence type="ECO:0000256" key="4">
    <source>
        <dbReference type="ARBA" id="ARBA00023316"/>
    </source>
</evidence>
<gene>
    <name evidence="6" type="ORF">HRQ87_00085</name>
</gene>
<keyword evidence="3" id="KW-0378">Hydrolase</keyword>
<keyword evidence="7" id="KW-1185">Reference proteome</keyword>
<dbReference type="PANTHER" id="PTHR30417:SF1">
    <property type="entry name" value="N-ACETYLMURAMOYL-L-ALANINE AMIDASE AMID"/>
    <property type="match status" value="1"/>
</dbReference>
<evidence type="ECO:0000256" key="3">
    <source>
        <dbReference type="ARBA" id="ARBA00022801"/>
    </source>
</evidence>
<sequence length="240" mass="25947">MGSGTIPTVCAKLKRISHPSPNFGPRRGGARISLIVLHYTAMPSATEAVERLCDAQHEVSAHYLIAESGTIYDMVDDAHRAWHAGAGSWRGCDDVNSQSIGIELANDGASPFAAPLMTALESLLAQLMQKYEISPVGVIGHSDMAPDRKSDPGRRFDWRRLALQRLAVWPVANDPIAIDDAVFQQNLQRFGYPDASLSVLLDAFRQRFRPAANGALDGQDMAMSADLAHRFGVDPAPGTA</sequence>
<dbReference type="InterPro" id="IPR051206">
    <property type="entry name" value="NAMLAA_amidase_2"/>
</dbReference>
<evidence type="ECO:0000313" key="7">
    <source>
        <dbReference type="Proteomes" id="UP000777935"/>
    </source>
</evidence>
<evidence type="ECO:0000259" key="5">
    <source>
        <dbReference type="SMART" id="SM00644"/>
    </source>
</evidence>
<comment type="caution">
    <text evidence="6">The sequence shown here is derived from an EMBL/GenBank/DDBJ whole genome shotgun (WGS) entry which is preliminary data.</text>
</comment>
<reference evidence="6 7" key="1">
    <citation type="submission" date="2020-06" db="EMBL/GenBank/DDBJ databases">
        <title>Sulfitobacter algicola sp. nov., isolated from green algae.</title>
        <authorList>
            <person name="Wang C."/>
        </authorList>
    </citation>
    <scope>NUCLEOTIDE SEQUENCE [LARGE SCALE GENOMIC DNA]</scope>
    <source>
        <strain evidence="6 7">1151</strain>
    </source>
</reference>
<dbReference type="PANTHER" id="PTHR30417">
    <property type="entry name" value="N-ACETYLMURAMOYL-L-ALANINE AMIDASE AMID"/>
    <property type="match status" value="1"/>
</dbReference>
<accession>A0ABX2IJZ9</accession>
<dbReference type="EMBL" id="JABUFE010000001">
    <property type="protein sequence ID" value="NSX53194.1"/>
    <property type="molecule type" value="Genomic_DNA"/>
</dbReference>
<dbReference type="Gene3D" id="3.40.80.10">
    <property type="entry name" value="Peptidoglycan recognition protein-like"/>
    <property type="match status" value="1"/>
</dbReference>
<evidence type="ECO:0000256" key="1">
    <source>
        <dbReference type="ARBA" id="ARBA00001561"/>
    </source>
</evidence>
<comment type="catalytic activity">
    <reaction evidence="1">
        <text>Hydrolyzes the link between N-acetylmuramoyl residues and L-amino acid residues in certain cell-wall glycopeptides.</text>
        <dbReference type="EC" id="3.5.1.28"/>
    </reaction>
</comment>
<name>A0ABX2IJZ9_9RHOB</name>
<proteinExistence type="predicted"/>
<dbReference type="SUPFAM" id="SSF55846">
    <property type="entry name" value="N-acetylmuramoyl-L-alanine amidase-like"/>
    <property type="match status" value="1"/>
</dbReference>
<dbReference type="SMART" id="SM00644">
    <property type="entry name" value="Ami_2"/>
    <property type="match status" value="1"/>
</dbReference>
<dbReference type="EC" id="3.5.1.28" evidence="2"/>
<keyword evidence="4" id="KW-0961">Cell wall biogenesis/degradation</keyword>
<feature type="domain" description="N-acetylmuramoyl-L-alanine amidase" evidence="5">
    <location>
        <begin position="20"/>
        <end position="153"/>
    </location>
</feature>
<protein>
    <recommendedName>
        <fullName evidence="2">N-acetylmuramoyl-L-alanine amidase</fullName>
        <ecNumber evidence="2">3.5.1.28</ecNumber>
    </recommendedName>
</protein>
<organism evidence="6 7">
    <name type="scientific">Parasulfitobacter algicola</name>
    <dbReference type="NCBI Taxonomy" id="2614809"/>
    <lineage>
        <taxon>Bacteria</taxon>
        <taxon>Pseudomonadati</taxon>
        <taxon>Pseudomonadota</taxon>
        <taxon>Alphaproteobacteria</taxon>
        <taxon>Rhodobacterales</taxon>
        <taxon>Roseobacteraceae</taxon>
        <taxon>Parasulfitobacter</taxon>
    </lineage>
</organism>
<dbReference type="CDD" id="cd06583">
    <property type="entry name" value="PGRP"/>
    <property type="match status" value="1"/>
</dbReference>
<dbReference type="InterPro" id="IPR036505">
    <property type="entry name" value="Amidase/PGRP_sf"/>
</dbReference>